<dbReference type="InParanoid" id="A0A2P6MYG5"/>
<feature type="transmembrane region" description="Helical" evidence="7">
    <location>
        <begin position="483"/>
        <end position="505"/>
    </location>
</feature>
<feature type="transmembrane region" description="Helical" evidence="7">
    <location>
        <begin position="392"/>
        <end position="415"/>
    </location>
</feature>
<proteinExistence type="inferred from homology"/>
<dbReference type="PANTHER" id="PTHR10766:SF177">
    <property type="entry name" value="TRANSMEMBRANE 9 SUPERFAMILY MEMBER 1"/>
    <property type="match status" value="1"/>
</dbReference>
<feature type="transmembrane region" description="Helical" evidence="7">
    <location>
        <begin position="292"/>
        <end position="320"/>
    </location>
</feature>
<name>A0A2P6MYG5_9EUKA</name>
<keyword evidence="5 7" id="KW-1133">Transmembrane helix</keyword>
<evidence type="ECO:0000313" key="9">
    <source>
        <dbReference type="Proteomes" id="UP000241769"/>
    </source>
</evidence>
<feature type="transmembrane region" description="Helical" evidence="7">
    <location>
        <begin position="227"/>
        <end position="249"/>
    </location>
</feature>
<dbReference type="EMBL" id="MDYQ01000304">
    <property type="protein sequence ID" value="PRP76749.1"/>
    <property type="molecule type" value="Genomic_DNA"/>
</dbReference>
<keyword evidence="3 7" id="KW-0812">Transmembrane</keyword>
<evidence type="ECO:0000256" key="3">
    <source>
        <dbReference type="ARBA" id="ARBA00022692"/>
    </source>
</evidence>
<evidence type="ECO:0000313" key="8">
    <source>
        <dbReference type="EMBL" id="PRP76749.1"/>
    </source>
</evidence>
<keyword evidence="9" id="KW-1185">Reference proteome</keyword>
<dbReference type="PANTHER" id="PTHR10766">
    <property type="entry name" value="TRANSMEMBRANE 9 SUPERFAMILY PROTEIN"/>
    <property type="match status" value="1"/>
</dbReference>
<feature type="transmembrane region" description="Helical" evidence="7">
    <location>
        <begin position="517"/>
        <end position="540"/>
    </location>
</feature>
<dbReference type="FunCoup" id="A0A2P6MYG5">
    <property type="interactions" value="425"/>
</dbReference>
<dbReference type="Pfam" id="PF02990">
    <property type="entry name" value="EMP70"/>
    <property type="match status" value="1"/>
</dbReference>
<dbReference type="Proteomes" id="UP000241769">
    <property type="component" value="Unassembled WGS sequence"/>
</dbReference>
<feature type="signal peptide" evidence="7">
    <location>
        <begin position="1"/>
        <end position="19"/>
    </location>
</feature>
<dbReference type="GO" id="GO:0072657">
    <property type="term" value="P:protein localization to membrane"/>
    <property type="evidence" value="ECO:0007669"/>
    <property type="project" value="TreeGrafter"/>
</dbReference>
<feature type="transmembrane region" description="Helical" evidence="7">
    <location>
        <begin position="326"/>
        <end position="346"/>
    </location>
</feature>
<dbReference type="InterPro" id="IPR004240">
    <property type="entry name" value="EMP70"/>
</dbReference>
<dbReference type="OrthoDB" id="1666796at2759"/>
<feature type="chain" id="PRO_5015020567" description="Transmembrane 9 superfamily member" evidence="7">
    <location>
        <begin position="20"/>
        <end position="592"/>
    </location>
</feature>
<evidence type="ECO:0000256" key="1">
    <source>
        <dbReference type="ARBA" id="ARBA00004141"/>
    </source>
</evidence>
<evidence type="ECO:0000256" key="2">
    <source>
        <dbReference type="ARBA" id="ARBA00005227"/>
    </source>
</evidence>
<evidence type="ECO:0000256" key="4">
    <source>
        <dbReference type="ARBA" id="ARBA00022729"/>
    </source>
</evidence>
<keyword evidence="4 7" id="KW-0732">Signal</keyword>
<organism evidence="8 9">
    <name type="scientific">Planoprotostelium fungivorum</name>
    <dbReference type="NCBI Taxonomy" id="1890364"/>
    <lineage>
        <taxon>Eukaryota</taxon>
        <taxon>Amoebozoa</taxon>
        <taxon>Evosea</taxon>
        <taxon>Variosea</taxon>
        <taxon>Cavosteliida</taxon>
        <taxon>Cavosteliaceae</taxon>
        <taxon>Planoprotostelium</taxon>
    </lineage>
</organism>
<evidence type="ECO:0000256" key="5">
    <source>
        <dbReference type="ARBA" id="ARBA00022989"/>
    </source>
</evidence>
<feature type="transmembrane region" description="Helical" evidence="7">
    <location>
        <begin position="444"/>
        <end position="463"/>
    </location>
</feature>
<dbReference type="GO" id="GO:0016020">
    <property type="term" value="C:membrane"/>
    <property type="evidence" value="ECO:0007669"/>
    <property type="project" value="UniProtKB-SubCell"/>
</dbReference>
<protein>
    <recommendedName>
        <fullName evidence="7">Transmembrane 9 superfamily member</fullName>
    </recommendedName>
</protein>
<comment type="similarity">
    <text evidence="2 7">Belongs to the nonaspanin (TM9SF) (TC 9.A.2) family.</text>
</comment>
<reference evidence="8 9" key="1">
    <citation type="journal article" date="2018" name="Genome Biol. Evol.">
        <title>Multiple Roots of Fruiting Body Formation in Amoebozoa.</title>
        <authorList>
            <person name="Hillmann F."/>
            <person name="Forbes G."/>
            <person name="Novohradska S."/>
            <person name="Ferling I."/>
            <person name="Riege K."/>
            <person name="Groth M."/>
            <person name="Westermann M."/>
            <person name="Marz M."/>
            <person name="Spaller T."/>
            <person name="Winckler T."/>
            <person name="Schaap P."/>
            <person name="Glockner G."/>
        </authorList>
    </citation>
    <scope>NUCLEOTIDE SEQUENCE [LARGE SCALE GENOMIC DNA]</scope>
    <source>
        <strain evidence="8 9">Jena</strain>
    </source>
</reference>
<evidence type="ECO:0000256" key="6">
    <source>
        <dbReference type="ARBA" id="ARBA00023136"/>
    </source>
</evidence>
<keyword evidence="6 7" id="KW-0472">Membrane</keyword>
<accession>A0A2P6MYG5</accession>
<comment type="subcellular location">
    <subcellularLocation>
        <location evidence="1">Membrane</location>
        <topology evidence="1">Multi-pass membrane protein</topology>
    </subcellularLocation>
</comment>
<gene>
    <name evidence="8" type="ORF">PROFUN_11752</name>
</gene>
<sequence>MRGLLLLVVILSFVSAAVAAKKRPHHYEDGDPVPFFVNKIGPYANPSETYGFYDALRFCSADNRTDHQHAHLSLGERMSGERRLATNYDVHFKEEKGLTMLCMLHLDESDIKAYKKAIDSYYYYEMEYDGLPLHGFVGAAIQTTKNGQSLKRYYYFAHLNFHFLYNGDSVIYGNITADLTKMQELKSTDVVFEVTYSAKWSPIDVTFEKRHMYPEEATTKKSLQIHWLSIMNSIILVLLLTGFLTIILLRILKNDFTRYALIEDEEEGSDLEDYGWKLVHGDVFRFPLGKTLFCALIGLGCQFLTVLFGLLLLAVVGVFYPNNPGTLYVAAIILYALTSVLGGYVSASYYKSFGGENWAWNIILVGTLYTVPSILVFSYVNTVAIIYNATAAVPVGTILVIFATLILVGFPLNVFGGMAGRKAAKPFDAPCRVKNFPRDIPDVPFYRTLPFQMLISGFLPYSAIYTELRYLFESTWGHKSYQLFGILFLVAIILLIVTACITIALTYFQLSTEDYRWWWHSFLNGGSTGIFIYGYAIYWYKFSSLMSGALQSSFYFAYMLLVCFFFFIMLGTVGFFSSLIFVKRIYRGLKTD</sequence>
<feature type="transmembrane region" description="Helical" evidence="7">
    <location>
        <begin position="555"/>
        <end position="582"/>
    </location>
</feature>
<feature type="transmembrane region" description="Helical" evidence="7">
    <location>
        <begin position="358"/>
        <end position="380"/>
    </location>
</feature>
<dbReference type="AlphaFoldDB" id="A0A2P6MYG5"/>
<evidence type="ECO:0000256" key="7">
    <source>
        <dbReference type="RuleBase" id="RU363079"/>
    </source>
</evidence>
<comment type="caution">
    <text evidence="8">The sequence shown here is derived from an EMBL/GenBank/DDBJ whole genome shotgun (WGS) entry which is preliminary data.</text>
</comment>